<dbReference type="AlphaFoldDB" id="A0A165FX19"/>
<dbReference type="SMART" id="SM00757">
    <property type="entry name" value="CRA"/>
    <property type="match status" value="1"/>
</dbReference>
<accession>A0A165FX19</accession>
<dbReference type="PANTHER" id="PTHR12864">
    <property type="entry name" value="RAN BINDING PROTEIN 9-RELATED"/>
    <property type="match status" value="1"/>
</dbReference>
<name>A0A165FX19_9APHY</name>
<protein>
    <recommendedName>
        <fullName evidence="1">CRA domain-containing protein</fullName>
    </recommendedName>
</protein>
<dbReference type="EMBL" id="KV427611">
    <property type="protein sequence ID" value="KZT09525.1"/>
    <property type="molecule type" value="Genomic_DNA"/>
</dbReference>
<dbReference type="InterPro" id="IPR050618">
    <property type="entry name" value="Ubq-SigPath_Reg"/>
</dbReference>
<evidence type="ECO:0000313" key="2">
    <source>
        <dbReference type="EMBL" id="KZT09525.1"/>
    </source>
</evidence>
<dbReference type="Proteomes" id="UP000076871">
    <property type="component" value="Unassembled WGS sequence"/>
</dbReference>
<sequence length="347" mass="37529">MAASMLSPAQSGAGVFAPTPDDLRLLVLDYLCHNSYSNTARALVKDTTTKHLDADGDEILSSAEAESSDGLLHMLEERLALGERRKEIRTGLLSGQVDEAIALLIKSFPSVLAEISEPAACTTSSDTLTYIPSTSVDPLHLMLNLHIHAFIEANRTVPLPYYPPGTAISPASPVLCPERDESEQANAALLHRAQNLYSEANRLPGAQDRVEYLKELGQVGVLLAYSVPENSPSSEYLSQPRREAIADQIDSAILYRYHQPIVSKLDLVARQTSVIWSMLHELKYKLPPRSAWPSGVSLSLPASAQTHPNTAGTTKTASLPVKTSGLENDSAEIAPPFDLQALLDTVT</sequence>
<keyword evidence="3" id="KW-1185">Reference proteome</keyword>
<dbReference type="InterPro" id="IPR024964">
    <property type="entry name" value="CTLH/CRA"/>
</dbReference>
<reference evidence="2 3" key="1">
    <citation type="journal article" date="2016" name="Mol. Biol. Evol.">
        <title>Comparative Genomics of Early-Diverging Mushroom-Forming Fungi Provides Insights into the Origins of Lignocellulose Decay Capabilities.</title>
        <authorList>
            <person name="Nagy L.G."/>
            <person name="Riley R."/>
            <person name="Tritt A."/>
            <person name="Adam C."/>
            <person name="Daum C."/>
            <person name="Floudas D."/>
            <person name="Sun H."/>
            <person name="Yadav J.S."/>
            <person name="Pangilinan J."/>
            <person name="Larsson K.H."/>
            <person name="Matsuura K."/>
            <person name="Barry K."/>
            <person name="Labutti K."/>
            <person name="Kuo R."/>
            <person name="Ohm R.A."/>
            <person name="Bhattacharya S.S."/>
            <person name="Shirouzu T."/>
            <person name="Yoshinaga Y."/>
            <person name="Martin F.M."/>
            <person name="Grigoriev I.V."/>
            <person name="Hibbett D.S."/>
        </authorList>
    </citation>
    <scope>NUCLEOTIDE SEQUENCE [LARGE SCALE GENOMIC DNA]</scope>
    <source>
        <strain evidence="2 3">93-53</strain>
    </source>
</reference>
<dbReference type="STRING" id="1314785.A0A165FX19"/>
<feature type="domain" description="CRA" evidence="1">
    <location>
        <begin position="184"/>
        <end position="285"/>
    </location>
</feature>
<dbReference type="Pfam" id="PF10607">
    <property type="entry name" value="CTLH"/>
    <property type="match status" value="1"/>
</dbReference>
<gene>
    <name evidence="2" type="ORF">LAESUDRAFT_741803</name>
</gene>
<dbReference type="OrthoDB" id="8048523at2759"/>
<dbReference type="InterPro" id="IPR006594">
    <property type="entry name" value="LisH"/>
</dbReference>
<dbReference type="RefSeq" id="XP_040767265.1">
    <property type="nucleotide sequence ID" value="XM_040911158.1"/>
</dbReference>
<evidence type="ECO:0000259" key="1">
    <source>
        <dbReference type="SMART" id="SM00757"/>
    </source>
</evidence>
<proteinExistence type="predicted"/>
<dbReference type="PROSITE" id="PS50896">
    <property type="entry name" value="LISH"/>
    <property type="match status" value="1"/>
</dbReference>
<dbReference type="InParanoid" id="A0A165FX19"/>
<evidence type="ECO:0000313" key="3">
    <source>
        <dbReference type="Proteomes" id="UP000076871"/>
    </source>
</evidence>
<dbReference type="InterPro" id="IPR013144">
    <property type="entry name" value="CRA_dom"/>
</dbReference>
<dbReference type="GeneID" id="63828187"/>
<organism evidence="2 3">
    <name type="scientific">Laetiporus sulphureus 93-53</name>
    <dbReference type="NCBI Taxonomy" id="1314785"/>
    <lineage>
        <taxon>Eukaryota</taxon>
        <taxon>Fungi</taxon>
        <taxon>Dikarya</taxon>
        <taxon>Basidiomycota</taxon>
        <taxon>Agaricomycotina</taxon>
        <taxon>Agaricomycetes</taxon>
        <taxon>Polyporales</taxon>
        <taxon>Laetiporus</taxon>
    </lineage>
</organism>